<dbReference type="PANTHER" id="PTHR31344">
    <property type="entry name" value="NUCLEAR PORE COMPLEX PROTEIN NUP205"/>
    <property type="match status" value="1"/>
</dbReference>
<dbReference type="GO" id="GO:0005634">
    <property type="term" value="C:nucleus"/>
    <property type="evidence" value="ECO:0007669"/>
    <property type="project" value="UniProtKB-SubCell"/>
</dbReference>
<evidence type="ECO:0000256" key="5">
    <source>
        <dbReference type="SAM" id="SignalP"/>
    </source>
</evidence>
<comment type="caution">
    <text evidence="6">The sequence shown here is derived from an EMBL/GenBank/DDBJ whole genome shotgun (WGS) entry which is preliminary data.</text>
</comment>
<evidence type="ECO:0000256" key="2">
    <source>
        <dbReference type="ARBA" id="ARBA00005892"/>
    </source>
</evidence>
<keyword evidence="5" id="KW-0732">Signal</keyword>
<protein>
    <submittedName>
        <fullName evidence="6">Uncharacterized protein</fullName>
    </submittedName>
</protein>
<evidence type="ECO:0000256" key="1">
    <source>
        <dbReference type="ARBA" id="ARBA00004123"/>
    </source>
</evidence>
<organism evidence="6 7">
    <name type="scientific">Cichlidogyrus casuarinus</name>
    <dbReference type="NCBI Taxonomy" id="1844966"/>
    <lineage>
        <taxon>Eukaryota</taxon>
        <taxon>Metazoa</taxon>
        <taxon>Spiralia</taxon>
        <taxon>Lophotrochozoa</taxon>
        <taxon>Platyhelminthes</taxon>
        <taxon>Monogenea</taxon>
        <taxon>Monopisthocotylea</taxon>
        <taxon>Dactylogyridea</taxon>
        <taxon>Ancyrocephalidae</taxon>
        <taxon>Cichlidogyrus</taxon>
    </lineage>
</organism>
<dbReference type="EMBL" id="JBJKFK010000382">
    <property type="protein sequence ID" value="KAL3317435.1"/>
    <property type="molecule type" value="Genomic_DNA"/>
</dbReference>
<evidence type="ECO:0000256" key="3">
    <source>
        <dbReference type="ARBA" id="ARBA00022448"/>
    </source>
</evidence>
<dbReference type="Pfam" id="PF11894">
    <property type="entry name" value="Nup192"/>
    <property type="match status" value="2"/>
</dbReference>
<dbReference type="AlphaFoldDB" id="A0ABD2QD61"/>
<sequence length="999" mass="112207">MNLVFAILYSFIPFCSSTNLDQASDLQSIELEHDFFKESCEFHVQLTSFINTKFTQVATDELNIRMGFLALLRLTVVVTQVRIIPLRNELLLGANQNDEISNRILASDEEIDEAVTWSFERGALEFVHEILLGQPNFHCTPFPVLFVHSLITDLIANMPLRVRELRLKDEECIRRSGQDPSQQGSGFARLLNLLSDLYDVPGSPLHARLSIEFWWPSSNELLEFNTETQHTRDLTKKTAESNQSNADNMKQAALLRFLRQVADMIPTAHSLFVPFLRLLKALSLSKPAATHCFNMLHSSSSAHNPGLQKVSLISWEHFLASLHQYYEHLCQSMEQNPDDATNSGARCRNIQPEEMDGLIAVLQLIRRVVSMQPKVADVLCGGDQKLHLIIVCFGLMSCPVSLSLKAELLLTVSAFARISSARGAAIWSLFATTSLLAPHIWTFFDNNRWLSNPDPALPSTSLLVSAGLVQQDSAEVAAHKSRLANGILRFLVDCIFLKHSMRLYTNPEEKGEIASSCLLLFNLMVRQFVARLNSLDLLPNSSPNLTPPNWPLTDPGYQLANSILMGSQLFKVIFGVLQLSSHLLQKCQHELSRIEYGSISLSSQLNGIPRSTLAALDMFLHLVQYESQVIALTRRTATQQNLSDKNLSSKLAMMENNSSLVPLSLFSKLLLSHVNSSTGQADFSAALLRYVALASYLPRHATGHRQLLNQLLTSEKASAEIMETLVACLDEESKKHDMRMLEDHYPETPLVPNLVETWTFSVGHLRSWDPQQKLFGHSQLDLGAPNQKLAAIHAGVPSLSSRWPVQFLTSWPQMPSWNHLYVATFEPQPQLRTLLLKLFLKMLKELDQPNLVHWALGFRVDDHNSLRNSVLQDAGVANCPKTCLHAFLALISRGTNILRTCIHQLNNSRYVSSFEENALATSCDLGIIWHILYQVAQDNKTGDILLRYLRYLALYPLLKCAENPLIEGDKCNPKALSTKSTSKIVELYVSLHNRSRNDT</sequence>
<keyword evidence="3" id="KW-0813">Transport</keyword>
<evidence type="ECO:0000313" key="6">
    <source>
        <dbReference type="EMBL" id="KAL3317435.1"/>
    </source>
</evidence>
<name>A0ABD2QD61_9PLAT</name>
<comment type="subcellular location">
    <subcellularLocation>
        <location evidence="1">Nucleus</location>
    </subcellularLocation>
</comment>
<feature type="chain" id="PRO_5044809636" evidence="5">
    <location>
        <begin position="18"/>
        <end position="999"/>
    </location>
</feature>
<keyword evidence="7" id="KW-1185">Reference proteome</keyword>
<feature type="signal peptide" evidence="5">
    <location>
        <begin position="1"/>
        <end position="17"/>
    </location>
</feature>
<dbReference type="InterPro" id="IPR021827">
    <property type="entry name" value="Nup186/Nup192/Nup205"/>
</dbReference>
<comment type="similarity">
    <text evidence="2">Belongs to the NUP186/NUP192/NUP205 family.</text>
</comment>
<gene>
    <name evidence="6" type="ORF">Ciccas_003906</name>
</gene>
<keyword evidence="4" id="KW-0539">Nucleus</keyword>
<accession>A0ABD2QD61</accession>
<dbReference type="Proteomes" id="UP001626550">
    <property type="component" value="Unassembled WGS sequence"/>
</dbReference>
<evidence type="ECO:0000313" key="7">
    <source>
        <dbReference type="Proteomes" id="UP001626550"/>
    </source>
</evidence>
<proteinExistence type="inferred from homology"/>
<reference evidence="6 7" key="1">
    <citation type="submission" date="2024-11" db="EMBL/GenBank/DDBJ databases">
        <title>Adaptive evolution of stress response genes in parasites aligns with host niche diversity.</title>
        <authorList>
            <person name="Hahn C."/>
            <person name="Resl P."/>
        </authorList>
    </citation>
    <scope>NUCLEOTIDE SEQUENCE [LARGE SCALE GENOMIC DNA]</scope>
    <source>
        <strain evidence="6">EGGRZ-B1_66</strain>
        <tissue evidence="6">Body</tissue>
    </source>
</reference>
<dbReference type="PANTHER" id="PTHR31344:SF0">
    <property type="entry name" value="NUCLEAR PORE COMPLEX PROTEIN NUP205"/>
    <property type="match status" value="1"/>
</dbReference>
<evidence type="ECO:0000256" key="4">
    <source>
        <dbReference type="ARBA" id="ARBA00023242"/>
    </source>
</evidence>